<evidence type="ECO:0008006" key="3">
    <source>
        <dbReference type="Google" id="ProtNLM"/>
    </source>
</evidence>
<evidence type="ECO:0000313" key="1">
    <source>
        <dbReference type="EMBL" id="MBU4692171.1"/>
    </source>
</evidence>
<comment type="caution">
    <text evidence="1">The sequence shown here is derived from an EMBL/GenBank/DDBJ whole genome shotgun (WGS) entry which is preliminary data.</text>
</comment>
<proteinExistence type="predicted"/>
<dbReference type="RefSeq" id="WP_216488510.1">
    <property type="nucleotide sequence ID" value="NZ_JAHMHH010000001.1"/>
</dbReference>
<protein>
    <recommendedName>
        <fullName evidence="3">Alpha-D-phosphohexomutase alpha/beta/alpha domain-containing protein</fullName>
    </recommendedName>
</protein>
<name>A0ABS6DQX2_9MOLU</name>
<keyword evidence="2" id="KW-1185">Reference proteome</keyword>
<reference evidence="1" key="1">
    <citation type="submission" date="2021-06" db="EMBL/GenBank/DDBJ databases">
        <title>Novel Mycoplasma species detected in California sea lions (Zalophus californianus) from the USA.</title>
        <authorList>
            <person name="Volokhov D.V."/>
            <person name="Furtak V.A."/>
            <person name="Zagorodnyaya T.A."/>
        </authorList>
    </citation>
    <scope>NUCLEOTIDE SEQUENCE [LARGE SCALE GENOMIC DNA]</scope>
    <source>
        <strain evidence="1">CSL 5346</strain>
    </source>
</reference>
<accession>A0ABS6DQX2</accession>
<sequence length="519" mass="61033">MDQWEIWLNYYQKDKKSITTIKKELANPNSNFFNQITIKDSEIIGPCGLGEWKINELISAKWAFAFCDVLNSLQDLSKLKILITHDGSDQNLASCAQSFANVLGSQKIKTYLQLNNQPITKDFALFTLKQTKSFTVLIHFGLYSKNKQTKSISFYQGDGLKIPNRFFDDVKIRFDTFKKTNIKHLDSQSTYLNTELLLQEYVKNILKLRLRPNDKKMLKIGIIPTNSNKSILTKVLGQLDFSYKFIEKEFIIKNESLFIFKYVKELQNFYIVDFSENSEKLTIYKHKILNQFKKIEEDDVIGLILDYIGLHKNKESDDVFIKQIILSDFISDKLKIYSEKYFENSLKIDQLINDGDFKSPLKYIYINEDAKLFSNIEHMTKFNPIMLFLILSELLNYQLTQNNGLNSKLDSLKKFSENHKVTNFDLAIEQDFVKNIIEWLSGIGEIANLNIINKKLLTHLNNNKELFLFQFFFPNKQWLTIKLDKKESKLMFYFYFTNNSIKPKEIKKFFIDNLNILNK</sequence>
<dbReference type="Proteomes" id="UP000718793">
    <property type="component" value="Unassembled WGS sequence"/>
</dbReference>
<gene>
    <name evidence="1" type="ORF">KQ875_00980</name>
</gene>
<evidence type="ECO:0000313" key="2">
    <source>
        <dbReference type="Proteomes" id="UP000718793"/>
    </source>
</evidence>
<dbReference type="EMBL" id="JAHMHH010000001">
    <property type="protein sequence ID" value="MBU4692171.1"/>
    <property type="molecule type" value="Genomic_DNA"/>
</dbReference>
<organism evidence="1 2">
    <name type="scientific">Mycoplasma zalophi</name>
    <dbReference type="NCBI Taxonomy" id="191287"/>
    <lineage>
        <taxon>Bacteria</taxon>
        <taxon>Bacillati</taxon>
        <taxon>Mycoplasmatota</taxon>
        <taxon>Mollicutes</taxon>
        <taxon>Mycoplasmataceae</taxon>
        <taxon>Mycoplasma</taxon>
    </lineage>
</organism>